<sequence length="361" mass="39568">MKFILFSLLPSPFLIYIVSVLLHLPPSLSDNNGQYTSCGVLFNCGNITGVDYPFWGSDRPENCGYPGLKLNCAYNIATIEIMNVEFRVLDINQETKILKIARNDLMEDFNCAINGTDYKNGYVEIGAQGSGSCHVSVVVPISSTLFGEMVKFPSLKQVIAEGFEVKWKVDSAGCSECKNSNGQCGYDIALNQFTCFCTNQSSGSRTCTTSPADGGISLATSVSNPYDWYQTDCGTKFSCGNITGIDYPFRGNGKPDYCGYPGLVLNCQDNVTTINIMNVTYRVLGMDPSTETMKIAREDVMEATCPHNLVNTTLDYSLFDYASTHINITFLYGCPGSIPGLNLFPSCEITGYNGVYVFPWD</sequence>
<keyword evidence="3 7" id="KW-0732">Signal</keyword>
<accession>A0A5J5AM69</accession>
<evidence type="ECO:0000259" key="8">
    <source>
        <dbReference type="Pfam" id="PF13947"/>
    </source>
</evidence>
<proteinExistence type="predicted"/>
<organism evidence="10 11">
    <name type="scientific">Nyssa sinensis</name>
    <dbReference type="NCBI Taxonomy" id="561372"/>
    <lineage>
        <taxon>Eukaryota</taxon>
        <taxon>Viridiplantae</taxon>
        <taxon>Streptophyta</taxon>
        <taxon>Embryophyta</taxon>
        <taxon>Tracheophyta</taxon>
        <taxon>Spermatophyta</taxon>
        <taxon>Magnoliopsida</taxon>
        <taxon>eudicotyledons</taxon>
        <taxon>Gunneridae</taxon>
        <taxon>Pentapetalae</taxon>
        <taxon>asterids</taxon>
        <taxon>Cornales</taxon>
        <taxon>Nyssaceae</taxon>
        <taxon>Nyssa</taxon>
    </lineage>
</organism>
<keyword evidence="4" id="KW-0325">Glycoprotein</keyword>
<feature type="signal peptide" evidence="7">
    <location>
        <begin position="1"/>
        <end position="29"/>
    </location>
</feature>
<dbReference type="PANTHER" id="PTHR33138">
    <property type="entry name" value="OS01G0690200 PROTEIN"/>
    <property type="match status" value="1"/>
</dbReference>
<evidence type="ECO:0000256" key="6">
    <source>
        <dbReference type="ARBA" id="ARBA00048679"/>
    </source>
</evidence>
<dbReference type="EMBL" id="CM018043">
    <property type="protein sequence ID" value="KAA8530597.1"/>
    <property type="molecule type" value="Genomic_DNA"/>
</dbReference>
<comment type="catalytic activity">
    <reaction evidence="5">
        <text>L-threonyl-[protein] + ATP = O-phospho-L-threonyl-[protein] + ADP + H(+)</text>
        <dbReference type="Rhea" id="RHEA:46608"/>
        <dbReference type="Rhea" id="RHEA-COMP:11060"/>
        <dbReference type="Rhea" id="RHEA-COMP:11605"/>
        <dbReference type="ChEBI" id="CHEBI:15378"/>
        <dbReference type="ChEBI" id="CHEBI:30013"/>
        <dbReference type="ChEBI" id="CHEBI:30616"/>
        <dbReference type="ChEBI" id="CHEBI:61977"/>
        <dbReference type="ChEBI" id="CHEBI:456216"/>
        <dbReference type="EC" id="2.7.11.1"/>
    </reaction>
</comment>
<dbReference type="EC" id="2.7.11.1" evidence="2"/>
<feature type="domain" description="Wall-associated receptor kinase C-terminal" evidence="9">
    <location>
        <begin position="127"/>
        <end position="199"/>
    </location>
</feature>
<dbReference type="OrthoDB" id="4062651at2759"/>
<dbReference type="PANTHER" id="PTHR33138:SF87">
    <property type="entry name" value="WALL-ASSOCIATED RECEPTOR KINASE, GALACTURONAN-BINDING DOMAIN-CONTAINING PROTEIN"/>
    <property type="match status" value="1"/>
</dbReference>
<dbReference type="InterPro" id="IPR025287">
    <property type="entry name" value="WAK_GUB"/>
</dbReference>
<dbReference type="GO" id="GO:0016020">
    <property type="term" value="C:membrane"/>
    <property type="evidence" value="ECO:0007669"/>
    <property type="project" value="UniProtKB-SubCell"/>
</dbReference>
<comment type="subcellular location">
    <subcellularLocation>
        <location evidence="1">Membrane</location>
        <topology evidence="1">Single-pass membrane protein</topology>
    </subcellularLocation>
</comment>
<dbReference type="InterPro" id="IPR032872">
    <property type="entry name" value="WAK_assoc_C"/>
</dbReference>
<evidence type="ECO:0000256" key="4">
    <source>
        <dbReference type="ARBA" id="ARBA00023180"/>
    </source>
</evidence>
<dbReference type="Proteomes" id="UP000325577">
    <property type="component" value="Linkage Group LG2"/>
</dbReference>
<evidence type="ECO:0000256" key="7">
    <source>
        <dbReference type="SAM" id="SignalP"/>
    </source>
</evidence>
<protein>
    <recommendedName>
        <fullName evidence="2">non-specific serine/threonine protein kinase</fullName>
        <ecNumber evidence="2">2.7.11.1</ecNumber>
    </recommendedName>
</protein>
<feature type="domain" description="Wall-associated receptor kinase galacturonan-binding" evidence="8">
    <location>
        <begin position="233"/>
        <end position="297"/>
    </location>
</feature>
<gene>
    <name evidence="10" type="ORF">F0562_005306</name>
</gene>
<dbReference type="Pfam" id="PF14380">
    <property type="entry name" value="WAK_assoc"/>
    <property type="match status" value="1"/>
</dbReference>
<evidence type="ECO:0000259" key="9">
    <source>
        <dbReference type="Pfam" id="PF14380"/>
    </source>
</evidence>
<evidence type="ECO:0000256" key="2">
    <source>
        <dbReference type="ARBA" id="ARBA00012513"/>
    </source>
</evidence>
<name>A0A5J5AM69_9ASTE</name>
<evidence type="ECO:0000256" key="1">
    <source>
        <dbReference type="ARBA" id="ARBA00004167"/>
    </source>
</evidence>
<evidence type="ECO:0000313" key="10">
    <source>
        <dbReference type="EMBL" id="KAA8530597.1"/>
    </source>
</evidence>
<feature type="chain" id="PRO_5023861401" description="non-specific serine/threonine protein kinase" evidence="7">
    <location>
        <begin position="30"/>
        <end position="361"/>
    </location>
</feature>
<reference evidence="10 11" key="1">
    <citation type="submission" date="2019-09" db="EMBL/GenBank/DDBJ databases">
        <title>A chromosome-level genome assembly of the Chinese tupelo Nyssa sinensis.</title>
        <authorList>
            <person name="Yang X."/>
            <person name="Kang M."/>
            <person name="Yang Y."/>
            <person name="Xiong H."/>
            <person name="Wang M."/>
            <person name="Zhang Z."/>
            <person name="Wang Z."/>
            <person name="Wu H."/>
            <person name="Ma T."/>
            <person name="Liu J."/>
            <person name="Xi Z."/>
        </authorList>
    </citation>
    <scope>NUCLEOTIDE SEQUENCE [LARGE SCALE GENOMIC DNA]</scope>
    <source>
        <strain evidence="10">J267</strain>
        <tissue evidence="10">Leaf</tissue>
    </source>
</reference>
<comment type="catalytic activity">
    <reaction evidence="6">
        <text>L-seryl-[protein] + ATP = O-phospho-L-seryl-[protein] + ADP + H(+)</text>
        <dbReference type="Rhea" id="RHEA:17989"/>
        <dbReference type="Rhea" id="RHEA-COMP:9863"/>
        <dbReference type="Rhea" id="RHEA-COMP:11604"/>
        <dbReference type="ChEBI" id="CHEBI:15378"/>
        <dbReference type="ChEBI" id="CHEBI:29999"/>
        <dbReference type="ChEBI" id="CHEBI:30616"/>
        <dbReference type="ChEBI" id="CHEBI:83421"/>
        <dbReference type="ChEBI" id="CHEBI:456216"/>
        <dbReference type="EC" id="2.7.11.1"/>
    </reaction>
</comment>
<dbReference type="Pfam" id="PF13947">
    <property type="entry name" value="GUB_WAK_bind"/>
    <property type="match status" value="2"/>
</dbReference>
<evidence type="ECO:0000256" key="3">
    <source>
        <dbReference type="ARBA" id="ARBA00022729"/>
    </source>
</evidence>
<evidence type="ECO:0000256" key="5">
    <source>
        <dbReference type="ARBA" id="ARBA00047899"/>
    </source>
</evidence>
<feature type="domain" description="Wall-associated receptor kinase galacturonan-binding" evidence="8">
    <location>
        <begin position="43"/>
        <end position="102"/>
    </location>
</feature>
<evidence type="ECO:0000313" key="11">
    <source>
        <dbReference type="Proteomes" id="UP000325577"/>
    </source>
</evidence>
<dbReference type="GO" id="GO:0030247">
    <property type="term" value="F:polysaccharide binding"/>
    <property type="evidence" value="ECO:0007669"/>
    <property type="project" value="InterPro"/>
</dbReference>
<dbReference type="AlphaFoldDB" id="A0A5J5AM69"/>
<dbReference type="GO" id="GO:0004674">
    <property type="term" value="F:protein serine/threonine kinase activity"/>
    <property type="evidence" value="ECO:0007669"/>
    <property type="project" value="UniProtKB-EC"/>
</dbReference>
<keyword evidence="11" id="KW-1185">Reference proteome</keyword>